<accession>A0AAN6UEG1</accession>
<keyword evidence="3" id="KW-1185">Reference proteome</keyword>
<feature type="compositionally biased region" description="Pro residues" evidence="1">
    <location>
        <begin position="208"/>
        <end position="220"/>
    </location>
</feature>
<gene>
    <name evidence="2" type="ORF">BT67DRAFT_152109</name>
</gene>
<dbReference type="EMBL" id="MU853423">
    <property type="protein sequence ID" value="KAK4131538.1"/>
    <property type="molecule type" value="Genomic_DNA"/>
</dbReference>
<evidence type="ECO:0000256" key="1">
    <source>
        <dbReference type="SAM" id="MobiDB-lite"/>
    </source>
</evidence>
<feature type="region of interest" description="Disordered" evidence="1">
    <location>
        <begin position="358"/>
        <end position="377"/>
    </location>
</feature>
<feature type="region of interest" description="Disordered" evidence="1">
    <location>
        <begin position="283"/>
        <end position="350"/>
    </location>
</feature>
<proteinExistence type="predicted"/>
<feature type="region of interest" description="Disordered" evidence="1">
    <location>
        <begin position="76"/>
        <end position="97"/>
    </location>
</feature>
<feature type="compositionally biased region" description="Polar residues" evidence="1">
    <location>
        <begin position="77"/>
        <end position="95"/>
    </location>
</feature>
<organism evidence="2 3">
    <name type="scientific">Trichocladium antarcticum</name>
    <dbReference type="NCBI Taxonomy" id="1450529"/>
    <lineage>
        <taxon>Eukaryota</taxon>
        <taxon>Fungi</taxon>
        <taxon>Dikarya</taxon>
        <taxon>Ascomycota</taxon>
        <taxon>Pezizomycotina</taxon>
        <taxon>Sordariomycetes</taxon>
        <taxon>Sordariomycetidae</taxon>
        <taxon>Sordariales</taxon>
        <taxon>Chaetomiaceae</taxon>
        <taxon>Trichocladium</taxon>
    </lineage>
</organism>
<evidence type="ECO:0000313" key="3">
    <source>
        <dbReference type="Proteomes" id="UP001304895"/>
    </source>
</evidence>
<name>A0AAN6UEG1_9PEZI</name>
<feature type="region of interest" description="Disordered" evidence="1">
    <location>
        <begin position="204"/>
        <end position="225"/>
    </location>
</feature>
<sequence length="423" mass="45611">MEVHLEPITQALDQHGPWRFQDTRLHQDQRLQTATIPGLNDRLRQISRASRADCHLSARASDVAVSVSKPLRPMLQDSANPALSTPAPTAVTTTDKTARSLFPATPHLVFTRTIPSEELLLRFPLRELSAHHRPHLKRPRPTSDVDGHNTASVGCKKRRLLRHLITSRLSQPFSLPATHILNREAVATGDKRFKLTAMMAARKLNSPVMPPPPPPPPPQQQQPNPSTWLRRAAVLNSLRLRAGAETAARAKTQAAHPVAVFQQQPPGHGAAGAGGRYFVDPAGARQHAVPPPAAAISRGSDAPPQASPGPGPGGGAAALPCLRIPSPQLRPLRSPELRVTRPPVPLEDLQDLDAADDDEEEGMAFPTSAHESRYGDEPEEVYADFSVIFGGGGDGDADDDEGGPSGGDHFEDYMDDLDGIPWC</sequence>
<reference evidence="2" key="1">
    <citation type="journal article" date="2023" name="Mol. Phylogenet. Evol.">
        <title>Genome-scale phylogeny and comparative genomics of the fungal order Sordariales.</title>
        <authorList>
            <person name="Hensen N."/>
            <person name="Bonometti L."/>
            <person name="Westerberg I."/>
            <person name="Brannstrom I.O."/>
            <person name="Guillou S."/>
            <person name="Cros-Aarteil S."/>
            <person name="Calhoun S."/>
            <person name="Haridas S."/>
            <person name="Kuo A."/>
            <person name="Mondo S."/>
            <person name="Pangilinan J."/>
            <person name="Riley R."/>
            <person name="LaButti K."/>
            <person name="Andreopoulos B."/>
            <person name="Lipzen A."/>
            <person name="Chen C."/>
            <person name="Yan M."/>
            <person name="Daum C."/>
            <person name="Ng V."/>
            <person name="Clum A."/>
            <person name="Steindorff A."/>
            <person name="Ohm R.A."/>
            <person name="Martin F."/>
            <person name="Silar P."/>
            <person name="Natvig D.O."/>
            <person name="Lalanne C."/>
            <person name="Gautier V."/>
            <person name="Ament-Velasquez S.L."/>
            <person name="Kruys A."/>
            <person name="Hutchinson M.I."/>
            <person name="Powell A.J."/>
            <person name="Barry K."/>
            <person name="Miller A.N."/>
            <person name="Grigoriev I.V."/>
            <person name="Debuchy R."/>
            <person name="Gladieux P."/>
            <person name="Hiltunen Thoren M."/>
            <person name="Johannesson H."/>
        </authorList>
    </citation>
    <scope>NUCLEOTIDE SEQUENCE</scope>
    <source>
        <strain evidence="2">CBS 123565</strain>
    </source>
</reference>
<protein>
    <submittedName>
        <fullName evidence="2">Uncharacterized protein</fullName>
    </submittedName>
</protein>
<dbReference type="AlphaFoldDB" id="A0AAN6UEG1"/>
<feature type="region of interest" description="Disordered" evidence="1">
    <location>
        <begin position="387"/>
        <end position="423"/>
    </location>
</feature>
<feature type="compositionally biased region" description="Acidic residues" evidence="1">
    <location>
        <begin position="413"/>
        <end position="423"/>
    </location>
</feature>
<feature type="region of interest" description="Disordered" evidence="1">
    <location>
        <begin position="132"/>
        <end position="151"/>
    </location>
</feature>
<reference evidence="2" key="2">
    <citation type="submission" date="2023-05" db="EMBL/GenBank/DDBJ databases">
        <authorList>
            <consortium name="Lawrence Berkeley National Laboratory"/>
            <person name="Steindorff A."/>
            <person name="Hensen N."/>
            <person name="Bonometti L."/>
            <person name="Westerberg I."/>
            <person name="Brannstrom I.O."/>
            <person name="Guillou S."/>
            <person name="Cros-Aarteil S."/>
            <person name="Calhoun S."/>
            <person name="Haridas S."/>
            <person name="Kuo A."/>
            <person name="Mondo S."/>
            <person name="Pangilinan J."/>
            <person name="Riley R."/>
            <person name="Labutti K."/>
            <person name="Andreopoulos B."/>
            <person name="Lipzen A."/>
            <person name="Chen C."/>
            <person name="Yanf M."/>
            <person name="Daum C."/>
            <person name="Ng V."/>
            <person name="Clum A."/>
            <person name="Ohm R."/>
            <person name="Martin F."/>
            <person name="Silar P."/>
            <person name="Natvig D."/>
            <person name="Lalanne C."/>
            <person name="Gautier V."/>
            <person name="Ament-Velasquez S.L."/>
            <person name="Kruys A."/>
            <person name="Hutchinson M.I."/>
            <person name="Powell A.J."/>
            <person name="Barry K."/>
            <person name="Miller A.N."/>
            <person name="Grigoriev I.V."/>
            <person name="Debuchy R."/>
            <person name="Gladieux P."/>
            <person name="Thoren M.H."/>
            <person name="Johannesson H."/>
        </authorList>
    </citation>
    <scope>NUCLEOTIDE SEQUENCE</scope>
    <source>
        <strain evidence="2">CBS 123565</strain>
    </source>
</reference>
<evidence type="ECO:0000313" key="2">
    <source>
        <dbReference type="EMBL" id="KAK4131538.1"/>
    </source>
</evidence>
<dbReference type="Proteomes" id="UP001304895">
    <property type="component" value="Unassembled WGS sequence"/>
</dbReference>
<comment type="caution">
    <text evidence="2">The sequence shown here is derived from an EMBL/GenBank/DDBJ whole genome shotgun (WGS) entry which is preliminary data.</text>
</comment>